<evidence type="ECO:0000313" key="2">
    <source>
        <dbReference type="Proteomes" id="UP000492821"/>
    </source>
</evidence>
<sequence length="106" mass="12052">MNALRSSNLTSTTCNWDLSFKTSVSVHSVRKEGLVLKNSKIPLTVKPQARRTEPHRQRQSKKSTNYCASNDHFLWDDRSAAPVLQRRNATDHCSSTIEGENDHQTE</sequence>
<evidence type="ECO:0000256" key="1">
    <source>
        <dbReference type="SAM" id="MobiDB-lite"/>
    </source>
</evidence>
<feature type="region of interest" description="Disordered" evidence="1">
    <location>
        <begin position="86"/>
        <end position="106"/>
    </location>
</feature>
<dbReference type="AlphaFoldDB" id="A0A7E4ZXZ5"/>
<evidence type="ECO:0000313" key="3">
    <source>
        <dbReference type="WBParaSite" id="Pan_g2632.t1"/>
    </source>
</evidence>
<dbReference type="Proteomes" id="UP000492821">
    <property type="component" value="Unassembled WGS sequence"/>
</dbReference>
<organism evidence="2 3">
    <name type="scientific">Panagrellus redivivus</name>
    <name type="common">Microworm</name>
    <dbReference type="NCBI Taxonomy" id="6233"/>
    <lineage>
        <taxon>Eukaryota</taxon>
        <taxon>Metazoa</taxon>
        <taxon>Ecdysozoa</taxon>
        <taxon>Nematoda</taxon>
        <taxon>Chromadorea</taxon>
        <taxon>Rhabditida</taxon>
        <taxon>Tylenchina</taxon>
        <taxon>Panagrolaimomorpha</taxon>
        <taxon>Panagrolaimoidea</taxon>
        <taxon>Panagrolaimidae</taxon>
        <taxon>Panagrellus</taxon>
    </lineage>
</organism>
<proteinExistence type="predicted"/>
<reference evidence="2" key="1">
    <citation type="journal article" date="2013" name="Genetics">
        <title>The draft genome and transcriptome of Panagrellus redivivus are shaped by the harsh demands of a free-living lifestyle.</title>
        <authorList>
            <person name="Srinivasan J."/>
            <person name="Dillman A.R."/>
            <person name="Macchietto M.G."/>
            <person name="Heikkinen L."/>
            <person name="Lakso M."/>
            <person name="Fracchia K.M."/>
            <person name="Antoshechkin I."/>
            <person name="Mortazavi A."/>
            <person name="Wong G."/>
            <person name="Sternberg P.W."/>
        </authorList>
    </citation>
    <scope>NUCLEOTIDE SEQUENCE [LARGE SCALE GENOMIC DNA]</scope>
    <source>
        <strain evidence="2">MT8872</strain>
    </source>
</reference>
<accession>A0A7E4ZXZ5</accession>
<keyword evidence="2" id="KW-1185">Reference proteome</keyword>
<dbReference type="WBParaSite" id="Pan_g2632.t1">
    <property type="protein sequence ID" value="Pan_g2632.t1"/>
    <property type="gene ID" value="Pan_g2632"/>
</dbReference>
<feature type="region of interest" description="Disordered" evidence="1">
    <location>
        <begin position="45"/>
        <end position="65"/>
    </location>
</feature>
<protein>
    <submittedName>
        <fullName evidence="3">Ovule protein</fullName>
    </submittedName>
</protein>
<reference evidence="3" key="2">
    <citation type="submission" date="2020-10" db="UniProtKB">
        <authorList>
            <consortium name="WormBaseParasite"/>
        </authorList>
    </citation>
    <scope>IDENTIFICATION</scope>
</reference>
<name>A0A7E4ZXZ5_PANRE</name>